<proteinExistence type="predicted"/>
<protein>
    <submittedName>
        <fullName evidence="1">Uncharacterized protein</fullName>
    </submittedName>
</protein>
<dbReference type="RefSeq" id="WP_018076241.1">
    <property type="nucleotide sequence ID" value="NZ_CP007511.1"/>
</dbReference>
<evidence type="ECO:0000313" key="2">
    <source>
        <dbReference type="Proteomes" id="UP000031271"/>
    </source>
</evidence>
<reference evidence="1 2" key="2">
    <citation type="journal article" name="Genome Announc.">
        <title>Complete Genome Sequence of Pseudomonas balearica DSM 6083T.</title>
        <authorList>
            <person name="Bennasar-Figueras A."/>
            <person name="Salva-Serra F."/>
            <person name="Jaen-Luchoro D."/>
            <person name="Segui C."/>
            <person name="Aliaga F."/>
            <person name="Busquets A."/>
            <person name="Gomila M."/>
            <person name="Moore E.R."/>
            <person name="Lalucat J."/>
        </authorList>
    </citation>
    <scope>NUCLEOTIDE SEQUENCE [LARGE SCALE GENOMIC DNA]</scope>
    <source>
        <strain evidence="2">DSM 6083</strain>
    </source>
</reference>
<reference evidence="2" key="1">
    <citation type="submission" date="2014-03" db="EMBL/GenBank/DDBJ databases">
        <title>Complete genome of Pseudomonas balearica DSM 6083T, a sewage water isolate from an enrichment with 2-methylnaphthalene.</title>
        <authorList>
            <person name="Salva-Serra F."/>
            <person name="Jaen-Luchoro D."/>
            <person name="Busquets A."/>
            <person name="Pena A."/>
            <person name="Gomila M."/>
            <person name="Bosch R."/>
            <person name="Nogales B."/>
            <person name="Garcia-Valdes E."/>
            <person name="Lalucat J."/>
            <person name="Bennasar A."/>
        </authorList>
    </citation>
    <scope>NUCLEOTIDE SEQUENCE [LARGE SCALE GENOMIC DNA]</scope>
    <source>
        <strain evidence="2">DSM 6083</strain>
    </source>
</reference>
<dbReference type="AlphaFoldDB" id="A0A8D4C2J5"/>
<sequence length="82" mass="9193">MLRREAGVCRKESERAAHRICLDGWRSAVSGQGRESRTWLLEQDRPVTDVETLLARCAYFSPTEADAFAVLAEVVTAVAAWR</sequence>
<accession>A0A8D4C2J5</accession>
<dbReference type="Proteomes" id="UP000031271">
    <property type="component" value="Chromosome"/>
</dbReference>
<dbReference type="KEGG" id="pbm:CL52_14880"/>
<gene>
    <name evidence="1" type="ORF">CL52_14880</name>
</gene>
<evidence type="ECO:0000313" key="1">
    <source>
        <dbReference type="EMBL" id="AJE16252.1"/>
    </source>
</evidence>
<organism evidence="1 2">
    <name type="scientific">Stutzerimonas balearica DSM 6083</name>
    <dbReference type="NCBI Taxonomy" id="1123016"/>
    <lineage>
        <taxon>Bacteria</taxon>
        <taxon>Pseudomonadati</taxon>
        <taxon>Pseudomonadota</taxon>
        <taxon>Gammaproteobacteria</taxon>
        <taxon>Pseudomonadales</taxon>
        <taxon>Pseudomonadaceae</taxon>
        <taxon>Stutzerimonas</taxon>
    </lineage>
</organism>
<name>A0A8D4C2J5_9GAMM</name>
<dbReference type="GeneID" id="77261179"/>
<dbReference type="EMBL" id="CP007511">
    <property type="protein sequence ID" value="AJE16252.1"/>
    <property type="molecule type" value="Genomic_DNA"/>
</dbReference>